<sequence length="223" mass="25064">MKNIFWLGPIVVSFFIFGLAFELSAFYVLGLNALKVLSWKHFLYSGLIHATLSFFPILVLYVFSALRMFFSEALYKSPEETVALLPKFEFRNYVFISKLILLVSLIYLLLVIFEGEIFNSQILGLAYPWMFLFCTVFFVLTLLKSPTGSFMAVFVAFMFAGSFCMSAGGFGLSRSHFIAFAKDGIVRNDFIVLIERKGSVYIATAKEVGVPLLDDVASKVAGF</sequence>
<organism evidence="2 3">
    <name type="scientific">Hydromonas duriensis</name>
    <dbReference type="NCBI Taxonomy" id="1527608"/>
    <lineage>
        <taxon>Bacteria</taxon>
        <taxon>Pseudomonadati</taxon>
        <taxon>Pseudomonadota</taxon>
        <taxon>Betaproteobacteria</taxon>
        <taxon>Burkholderiales</taxon>
        <taxon>Burkholderiaceae</taxon>
        <taxon>Hydromonas</taxon>
    </lineage>
</organism>
<keyword evidence="3" id="KW-1185">Reference proteome</keyword>
<dbReference type="RefSeq" id="WP_133619959.1">
    <property type="nucleotide sequence ID" value="NZ_SNZE01000009.1"/>
</dbReference>
<comment type="caution">
    <text evidence="2">The sequence shown here is derived from an EMBL/GenBank/DDBJ whole genome shotgun (WGS) entry which is preliminary data.</text>
</comment>
<protein>
    <submittedName>
        <fullName evidence="2">Uncharacterized protein</fullName>
    </submittedName>
</protein>
<evidence type="ECO:0000256" key="1">
    <source>
        <dbReference type="SAM" id="Phobius"/>
    </source>
</evidence>
<feature type="transmembrane region" description="Helical" evidence="1">
    <location>
        <begin position="6"/>
        <end position="30"/>
    </location>
</feature>
<feature type="transmembrane region" description="Helical" evidence="1">
    <location>
        <begin position="90"/>
        <end position="113"/>
    </location>
</feature>
<dbReference type="AlphaFoldDB" id="A0A4R6Y836"/>
<keyword evidence="1" id="KW-0472">Membrane</keyword>
<evidence type="ECO:0000313" key="3">
    <source>
        <dbReference type="Proteomes" id="UP000294480"/>
    </source>
</evidence>
<gene>
    <name evidence="2" type="ORF">DFR44_10962</name>
</gene>
<feature type="transmembrane region" description="Helical" evidence="1">
    <location>
        <begin position="125"/>
        <end position="143"/>
    </location>
</feature>
<dbReference type="Proteomes" id="UP000294480">
    <property type="component" value="Unassembled WGS sequence"/>
</dbReference>
<feature type="transmembrane region" description="Helical" evidence="1">
    <location>
        <begin position="149"/>
        <end position="172"/>
    </location>
</feature>
<keyword evidence="1" id="KW-1133">Transmembrane helix</keyword>
<reference evidence="2 3" key="1">
    <citation type="submission" date="2019-03" db="EMBL/GenBank/DDBJ databases">
        <title>Genomic Encyclopedia of Type Strains, Phase IV (KMG-IV): sequencing the most valuable type-strain genomes for metagenomic binning, comparative biology and taxonomic classification.</title>
        <authorList>
            <person name="Goeker M."/>
        </authorList>
    </citation>
    <scope>NUCLEOTIDE SEQUENCE [LARGE SCALE GENOMIC DNA]</scope>
    <source>
        <strain evidence="2 3">DSM 102852</strain>
    </source>
</reference>
<dbReference type="EMBL" id="SNZE01000009">
    <property type="protein sequence ID" value="TDR31545.1"/>
    <property type="molecule type" value="Genomic_DNA"/>
</dbReference>
<keyword evidence="1" id="KW-0812">Transmembrane</keyword>
<feature type="transmembrane region" description="Helical" evidence="1">
    <location>
        <begin position="42"/>
        <end position="70"/>
    </location>
</feature>
<accession>A0A4R6Y836</accession>
<evidence type="ECO:0000313" key="2">
    <source>
        <dbReference type="EMBL" id="TDR31545.1"/>
    </source>
</evidence>
<proteinExistence type="predicted"/>
<name>A0A4R6Y836_9BURK</name>